<dbReference type="RefSeq" id="XP_031006530.1">
    <property type="nucleotide sequence ID" value="XM_031149279.1"/>
</dbReference>
<reference evidence="13 14" key="1">
    <citation type="submission" date="2018-05" db="EMBL/GenBank/DDBJ databases">
        <title>Genome sequencing and assembly of the regulated plant pathogen Lachnellula willkommii and related sister species for the development of diagnostic species identification markers.</title>
        <authorList>
            <person name="Giroux E."/>
            <person name="Bilodeau G."/>
        </authorList>
    </citation>
    <scope>NUCLEOTIDE SEQUENCE [LARGE SCALE GENOMIC DNA]</scope>
    <source>
        <strain evidence="13 14">CBS 185.66</strain>
    </source>
</reference>
<accession>A0A8H8U1B0</accession>
<evidence type="ECO:0000256" key="3">
    <source>
        <dbReference type="ARBA" id="ARBA00022603"/>
    </source>
</evidence>
<evidence type="ECO:0000256" key="4">
    <source>
        <dbReference type="ARBA" id="ARBA00022679"/>
    </source>
</evidence>
<dbReference type="InterPro" id="IPR029063">
    <property type="entry name" value="SAM-dependent_MTases_sf"/>
</dbReference>
<evidence type="ECO:0000256" key="7">
    <source>
        <dbReference type="ARBA" id="ARBA00023128"/>
    </source>
</evidence>
<dbReference type="SUPFAM" id="SSF53335">
    <property type="entry name" value="S-adenosyl-L-methionine-dependent methyltransferases"/>
    <property type="match status" value="1"/>
</dbReference>
<evidence type="ECO:0000256" key="5">
    <source>
        <dbReference type="ARBA" id="ARBA00022691"/>
    </source>
</evidence>
<dbReference type="OrthoDB" id="408788at2759"/>
<keyword evidence="6 10" id="KW-0819">tRNA processing</keyword>
<comment type="catalytic activity">
    <reaction evidence="9 10">
        <text>guanosine(37) in tRNA + S-adenosyl-L-methionine = N(1)-methylguanosine(37) in tRNA + S-adenosyl-L-homocysteine + H(+)</text>
        <dbReference type="Rhea" id="RHEA:36899"/>
        <dbReference type="Rhea" id="RHEA-COMP:10145"/>
        <dbReference type="Rhea" id="RHEA-COMP:10147"/>
        <dbReference type="ChEBI" id="CHEBI:15378"/>
        <dbReference type="ChEBI" id="CHEBI:57856"/>
        <dbReference type="ChEBI" id="CHEBI:59789"/>
        <dbReference type="ChEBI" id="CHEBI:73542"/>
        <dbReference type="ChEBI" id="CHEBI:74269"/>
        <dbReference type="EC" id="2.1.1.228"/>
    </reaction>
</comment>
<keyword evidence="2 10" id="KW-0963">Cytoplasm</keyword>
<dbReference type="FunFam" id="3.30.300.110:FF:000001">
    <property type="entry name" value="tRNA (guanine(37)-N1)-methyltransferase"/>
    <property type="match status" value="1"/>
</dbReference>
<dbReference type="Pfam" id="PF25133">
    <property type="entry name" value="TYW2_N_2"/>
    <property type="match status" value="1"/>
</dbReference>
<keyword evidence="3 10" id="KW-0489">Methyltransferase</keyword>
<organism evidence="13 14">
    <name type="scientific">Lachnellula hyalina</name>
    <dbReference type="NCBI Taxonomy" id="1316788"/>
    <lineage>
        <taxon>Eukaryota</taxon>
        <taxon>Fungi</taxon>
        <taxon>Dikarya</taxon>
        <taxon>Ascomycota</taxon>
        <taxon>Pezizomycotina</taxon>
        <taxon>Leotiomycetes</taxon>
        <taxon>Helotiales</taxon>
        <taxon>Lachnaceae</taxon>
        <taxon>Lachnellula</taxon>
    </lineage>
</organism>
<dbReference type="GO" id="GO:0052906">
    <property type="term" value="F:tRNA (guanine(37)-N1)-methyltransferase activity"/>
    <property type="evidence" value="ECO:0007669"/>
    <property type="project" value="UniProtKB-UniRule"/>
</dbReference>
<comment type="function">
    <text evidence="10">Specifically methylates the N1 position of guanosine-37 in various cytoplasmic and mitochondrial tRNAs. Methylation is not dependent on the nature of the nucleoside 5' of the target nucleoside. This is the first step in the biosynthesis of wybutosine (yW), a modified base adjacent to the anticodon of tRNAs and required for accurate decoding.</text>
</comment>
<dbReference type="GO" id="GO:0005759">
    <property type="term" value="C:mitochondrial matrix"/>
    <property type="evidence" value="ECO:0007669"/>
    <property type="project" value="UniProtKB-SubCell"/>
</dbReference>
<keyword evidence="14" id="KW-1185">Reference proteome</keyword>
<name>A0A8H8U1B0_9HELO</name>
<dbReference type="PANTHER" id="PTHR23245:SF36">
    <property type="entry name" value="TRNA (GUANINE(37)-N1)-METHYLTRANSFERASE"/>
    <property type="match status" value="1"/>
</dbReference>
<evidence type="ECO:0000256" key="8">
    <source>
        <dbReference type="ARBA" id="ARBA00023242"/>
    </source>
</evidence>
<comment type="similarity">
    <text evidence="10">Belongs to the TRM5 / TYW2 family.</text>
</comment>
<feature type="binding site" evidence="10">
    <location>
        <position position="371"/>
    </location>
    <ligand>
        <name>S-adenosyl-L-methionine</name>
        <dbReference type="ChEBI" id="CHEBI:59789"/>
    </ligand>
</feature>
<dbReference type="GO" id="GO:0002939">
    <property type="term" value="P:tRNA N1-guanine methylation"/>
    <property type="evidence" value="ECO:0007669"/>
    <property type="project" value="TreeGrafter"/>
</dbReference>
<dbReference type="Gene3D" id="3.30.300.110">
    <property type="entry name" value="Met-10+ protein-like domains"/>
    <property type="match status" value="1"/>
</dbReference>
<feature type="binding site" evidence="10">
    <location>
        <begin position="282"/>
        <end position="283"/>
    </location>
    <ligand>
        <name>S-adenosyl-L-methionine</name>
        <dbReference type="ChEBI" id="CHEBI:59789"/>
    </ligand>
</feature>
<evidence type="ECO:0000256" key="2">
    <source>
        <dbReference type="ARBA" id="ARBA00022490"/>
    </source>
</evidence>
<keyword evidence="8 10" id="KW-0539">Nucleus</keyword>
<evidence type="ECO:0000256" key="11">
    <source>
        <dbReference type="SAM" id="MobiDB-lite"/>
    </source>
</evidence>
<comment type="subunit">
    <text evidence="10">Monomer.</text>
</comment>
<feature type="region of interest" description="Disordered" evidence="11">
    <location>
        <begin position="335"/>
        <end position="358"/>
    </location>
</feature>
<keyword evidence="4 10" id="KW-0808">Transferase</keyword>
<dbReference type="EC" id="2.1.1.228" evidence="10"/>
<sequence>MSLFRPPIVRSATAALDRSLFSKTFPIAAARVLSPKNIPRIQVQLNKSHEVLNLERRKPVEIDPDPALASKGGKCLLLNPDVKPYDSNTWSKVLREASENDEIKVIPYDLVLDYNYWQYRTISYFKDAVLTEVVDIMTSLLPEDAQAEIPTGFTMVGHVAHLNLRDEYLPYKKIIAEVIVDKNPTIRTVINKTNNVGTESEFRTFAYEVLFGLDDMNVEVGEGECVFKFDYSKVYWNSRLQTEHKRIVDMFTPGEVVCDVMAGIGPFALPAGKKEVFVLANDLNPESYKYLKEGIVRNKVSEIVQPFNEDGHTFIQHAADHLLNLTATSQNTITRPLRAPKRSRRHPPPTTPAPTTKTLTIPTTISHFVMNLPAIAISFLPSFNGLYNSHDSLFYPHTATKLPMIHVHCFSTKSDDNVRETAEICERVSEALGFEIRPGEQEMSVHEVRDVAPKKRMFCASFRLPAEVAFRERKAVGEKDGWGTWMKKQLGMESEE</sequence>
<evidence type="ECO:0000256" key="9">
    <source>
        <dbReference type="ARBA" id="ARBA00047783"/>
    </source>
</evidence>
<dbReference type="Proteomes" id="UP000431533">
    <property type="component" value="Unassembled WGS sequence"/>
</dbReference>
<dbReference type="Gene3D" id="3.40.50.150">
    <property type="entry name" value="Vaccinia Virus protein VP39"/>
    <property type="match status" value="1"/>
</dbReference>
<evidence type="ECO:0000256" key="10">
    <source>
        <dbReference type="HAMAP-Rule" id="MF_03152"/>
    </source>
</evidence>
<dbReference type="InterPro" id="IPR056744">
    <property type="entry name" value="TRM5/TYW2-like_N"/>
</dbReference>
<gene>
    <name evidence="13" type="primary">trm5</name>
    <name evidence="10" type="synonym">TRM5</name>
    <name evidence="13" type="ORF">LHYA1_G004317</name>
</gene>
<dbReference type="GO" id="GO:0070901">
    <property type="term" value="P:mitochondrial tRNA methylation"/>
    <property type="evidence" value="ECO:0007669"/>
    <property type="project" value="TreeGrafter"/>
</dbReference>
<keyword evidence="5 10" id="KW-0949">S-adenosyl-L-methionine</keyword>
<dbReference type="InterPro" id="IPR030382">
    <property type="entry name" value="MeTrfase_TRM5/TYW2"/>
</dbReference>
<evidence type="ECO:0000256" key="6">
    <source>
        <dbReference type="ARBA" id="ARBA00022694"/>
    </source>
</evidence>
<proteinExistence type="inferred from homology"/>
<comment type="similarity">
    <text evidence="1">Belongs to the class I-like SAM-binding methyltransferase superfamily. TRM5/TYW2 family.</text>
</comment>
<dbReference type="AlphaFoldDB" id="A0A8H8U1B0"/>
<dbReference type="InterPro" id="IPR056743">
    <property type="entry name" value="TRM5-TYW2-like_MTfase"/>
</dbReference>
<feature type="binding site" evidence="10">
    <location>
        <begin position="310"/>
        <end position="311"/>
    </location>
    <ligand>
        <name>S-adenosyl-L-methionine</name>
        <dbReference type="ChEBI" id="CHEBI:59789"/>
    </ligand>
</feature>
<comment type="caution">
    <text evidence="13">The sequence shown here is derived from an EMBL/GenBank/DDBJ whole genome shotgun (WGS) entry which is preliminary data.</text>
</comment>
<evidence type="ECO:0000259" key="12">
    <source>
        <dbReference type="PROSITE" id="PS51684"/>
    </source>
</evidence>
<evidence type="ECO:0000313" key="14">
    <source>
        <dbReference type="Proteomes" id="UP000431533"/>
    </source>
</evidence>
<feature type="compositionally biased region" description="Basic residues" evidence="11">
    <location>
        <begin position="338"/>
        <end position="347"/>
    </location>
</feature>
<dbReference type="PANTHER" id="PTHR23245">
    <property type="entry name" value="TRNA METHYLTRANSFERASE"/>
    <property type="match status" value="1"/>
</dbReference>
<dbReference type="InterPro" id="IPR025792">
    <property type="entry name" value="tRNA_Gua_MeTrfase_euk"/>
</dbReference>
<dbReference type="Pfam" id="PF02475">
    <property type="entry name" value="TRM5-TYW2_MTfase"/>
    <property type="match status" value="1"/>
</dbReference>
<comment type="subcellular location">
    <subcellularLocation>
        <location evidence="10">Mitochondrion matrix</location>
    </subcellularLocation>
    <subcellularLocation>
        <location evidence="10">Nucleus</location>
    </subcellularLocation>
    <subcellularLocation>
        <location evidence="10">Cytoplasm</location>
    </subcellularLocation>
    <text evidence="10">Predominantly in the mitochondria and in the nucleus.</text>
</comment>
<dbReference type="GeneID" id="41984515"/>
<dbReference type="EMBL" id="QGMH01000043">
    <property type="protein sequence ID" value="TVY27742.1"/>
    <property type="molecule type" value="Genomic_DNA"/>
</dbReference>
<protein>
    <recommendedName>
        <fullName evidence="10">tRNA (guanine(37)-N1)-methyltransferase</fullName>
        <ecNumber evidence="10">2.1.1.228</ecNumber>
    </recommendedName>
    <alternativeName>
        <fullName evidence="10">M1G-methyltransferase</fullName>
    </alternativeName>
    <alternativeName>
        <fullName evidence="10">tRNA [GM37] methyltransferase</fullName>
    </alternativeName>
    <alternativeName>
        <fullName evidence="10">tRNA methyltransferase 5</fullName>
    </alternativeName>
</protein>
<feature type="binding site" evidence="10">
    <location>
        <position position="244"/>
    </location>
    <ligand>
        <name>S-adenosyl-L-methionine</name>
        <dbReference type="ChEBI" id="CHEBI:59789"/>
    </ligand>
</feature>
<dbReference type="PROSITE" id="PS51684">
    <property type="entry name" value="SAM_MT_TRM5_TYW2"/>
    <property type="match status" value="1"/>
</dbReference>
<keyword evidence="7 10" id="KW-0496">Mitochondrion</keyword>
<evidence type="ECO:0000313" key="13">
    <source>
        <dbReference type="EMBL" id="TVY27742.1"/>
    </source>
</evidence>
<feature type="domain" description="SAM-dependent methyltransferase TRM5/TYW2-type" evidence="12">
    <location>
        <begin position="153"/>
        <end position="466"/>
    </location>
</feature>
<evidence type="ECO:0000256" key="1">
    <source>
        <dbReference type="ARBA" id="ARBA00009775"/>
    </source>
</evidence>
<dbReference type="HAMAP" id="MF_03152">
    <property type="entry name" value="TRM5"/>
    <property type="match status" value="1"/>
</dbReference>
<dbReference type="GO" id="GO:0005634">
    <property type="term" value="C:nucleus"/>
    <property type="evidence" value="ECO:0007669"/>
    <property type="project" value="UniProtKB-SubCell"/>
</dbReference>